<dbReference type="OrthoDB" id="1722868at2759"/>
<dbReference type="PANTHER" id="PTHR47319:SF4">
    <property type="entry name" value="CALCIUM-BINDING PROTEIN KIC"/>
    <property type="match status" value="1"/>
</dbReference>
<dbReference type="AlphaFoldDB" id="A0A7I8KBH0"/>
<proteinExistence type="predicted"/>
<name>A0A7I8KBH0_SPIIN</name>
<reference evidence="2" key="1">
    <citation type="submission" date="2020-02" db="EMBL/GenBank/DDBJ databases">
        <authorList>
            <person name="Scholz U."/>
            <person name="Mascher M."/>
            <person name="Fiebig A."/>
        </authorList>
    </citation>
    <scope>NUCLEOTIDE SEQUENCE</scope>
</reference>
<evidence type="ECO:0000313" key="2">
    <source>
        <dbReference type="EMBL" id="CAA7394616.1"/>
    </source>
</evidence>
<keyword evidence="3" id="KW-1185">Reference proteome</keyword>
<accession>A0A7I8KBH0</accession>
<dbReference type="InterPro" id="IPR018247">
    <property type="entry name" value="EF_Hand_1_Ca_BS"/>
</dbReference>
<evidence type="ECO:0000313" key="3">
    <source>
        <dbReference type="Proteomes" id="UP000663760"/>
    </source>
</evidence>
<dbReference type="Proteomes" id="UP000663760">
    <property type="component" value="Chromosome 4"/>
</dbReference>
<protein>
    <submittedName>
        <fullName evidence="2">Uncharacterized protein</fullName>
    </submittedName>
</protein>
<dbReference type="InterPro" id="IPR044205">
    <property type="entry name" value="KIC/PBP1/KRP1"/>
</dbReference>
<sequence>MEWVGRSEFEDYLPVMAERRWGWRALRRGADGNAQEGDMDGDGALDELEFCVLMFQLSPELMAGVTFESSTGPSATSS</sequence>
<dbReference type="EMBL" id="LR746267">
    <property type="protein sequence ID" value="CAA7394616.1"/>
    <property type="molecule type" value="Genomic_DNA"/>
</dbReference>
<gene>
    <name evidence="2" type="ORF">SI8410_04005277</name>
</gene>
<dbReference type="PROSITE" id="PS00018">
    <property type="entry name" value="EF_HAND_1"/>
    <property type="match status" value="1"/>
</dbReference>
<organism evidence="2 3">
    <name type="scientific">Spirodela intermedia</name>
    <name type="common">Intermediate duckweed</name>
    <dbReference type="NCBI Taxonomy" id="51605"/>
    <lineage>
        <taxon>Eukaryota</taxon>
        <taxon>Viridiplantae</taxon>
        <taxon>Streptophyta</taxon>
        <taxon>Embryophyta</taxon>
        <taxon>Tracheophyta</taxon>
        <taxon>Spermatophyta</taxon>
        <taxon>Magnoliopsida</taxon>
        <taxon>Liliopsida</taxon>
        <taxon>Araceae</taxon>
        <taxon>Lemnoideae</taxon>
        <taxon>Spirodela</taxon>
    </lineage>
</organism>
<dbReference type="InterPro" id="IPR011992">
    <property type="entry name" value="EF-hand-dom_pair"/>
</dbReference>
<dbReference type="SUPFAM" id="SSF47473">
    <property type="entry name" value="EF-hand"/>
    <property type="match status" value="1"/>
</dbReference>
<dbReference type="PANTHER" id="PTHR47319">
    <property type="entry name" value="CALCIUM-BINDING PROTEIN KIC"/>
    <property type="match status" value="1"/>
</dbReference>
<dbReference type="GO" id="GO:0005509">
    <property type="term" value="F:calcium ion binding"/>
    <property type="evidence" value="ECO:0007669"/>
    <property type="project" value="InterPro"/>
</dbReference>
<keyword evidence="1" id="KW-0106">Calcium</keyword>
<evidence type="ECO:0000256" key="1">
    <source>
        <dbReference type="ARBA" id="ARBA00022837"/>
    </source>
</evidence>